<dbReference type="EMBL" id="JABFAF010263582">
    <property type="protein sequence ID" value="MBA0876055.1"/>
    <property type="molecule type" value="Genomic_DNA"/>
</dbReference>
<accession>A0A7J9MY80</accession>
<dbReference type="AlphaFoldDB" id="A0A7J9MY80"/>
<sequence>MWSYSTMNMVIYLIYLMSKWISLYSELFPNIGISSIAASLLGR</sequence>
<keyword evidence="1" id="KW-1133">Transmembrane helix</keyword>
<evidence type="ECO:0000313" key="2">
    <source>
        <dbReference type="EMBL" id="MBA0876055.1"/>
    </source>
</evidence>
<proteinExistence type="predicted"/>
<reference evidence="2 3" key="1">
    <citation type="journal article" date="2019" name="Genome Biol. Evol.">
        <title>Insights into the evolution of the New World diploid cottons (Gossypium, subgenus Houzingenia) based on genome sequencing.</title>
        <authorList>
            <person name="Grover C.E."/>
            <person name="Arick M.A. 2nd"/>
            <person name="Thrash A."/>
            <person name="Conover J.L."/>
            <person name="Sanders W.S."/>
            <person name="Peterson D.G."/>
            <person name="Frelichowski J.E."/>
            <person name="Scheffler J.A."/>
            <person name="Scheffler B.E."/>
            <person name="Wendel J.F."/>
        </authorList>
    </citation>
    <scope>NUCLEOTIDE SEQUENCE [LARGE SCALE GENOMIC DNA]</scope>
    <source>
        <strain evidence="2">1</strain>
        <tissue evidence="2">Leaf</tissue>
    </source>
</reference>
<keyword evidence="3" id="KW-1185">Reference proteome</keyword>
<dbReference type="OrthoDB" id="989752at2759"/>
<organism evidence="2 3">
    <name type="scientific">Gossypium schwendimanii</name>
    <name type="common">Cotton</name>
    <dbReference type="NCBI Taxonomy" id="34291"/>
    <lineage>
        <taxon>Eukaryota</taxon>
        <taxon>Viridiplantae</taxon>
        <taxon>Streptophyta</taxon>
        <taxon>Embryophyta</taxon>
        <taxon>Tracheophyta</taxon>
        <taxon>Spermatophyta</taxon>
        <taxon>Magnoliopsida</taxon>
        <taxon>eudicotyledons</taxon>
        <taxon>Gunneridae</taxon>
        <taxon>Pentapetalae</taxon>
        <taxon>rosids</taxon>
        <taxon>malvids</taxon>
        <taxon>Malvales</taxon>
        <taxon>Malvaceae</taxon>
        <taxon>Malvoideae</taxon>
        <taxon>Gossypium</taxon>
    </lineage>
</organism>
<feature type="transmembrane region" description="Helical" evidence="1">
    <location>
        <begin position="20"/>
        <end position="41"/>
    </location>
</feature>
<evidence type="ECO:0000313" key="3">
    <source>
        <dbReference type="Proteomes" id="UP000593576"/>
    </source>
</evidence>
<dbReference type="Proteomes" id="UP000593576">
    <property type="component" value="Unassembled WGS sequence"/>
</dbReference>
<evidence type="ECO:0000256" key="1">
    <source>
        <dbReference type="SAM" id="Phobius"/>
    </source>
</evidence>
<name>A0A7J9MY80_GOSSC</name>
<comment type="caution">
    <text evidence="2">The sequence shown here is derived from an EMBL/GenBank/DDBJ whole genome shotgun (WGS) entry which is preliminary data.</text>
</comment>
<keyword evidence="1" id="KW-0472">Membrane</keyword>
<protein>
    <submittedName>
        <fullName evidence="2">Uncharacterized protein</fullName>
    </submittedName>
</protein>
<keyword evidence="1" id="KW-0812">Transmembrane</keyword>
<gene>
    <name evidence="2" type="ORF">Goshw_010150</name>
</gene>